<reference evidence="1 2" key="1">
    <citation type="journal article" date="2020" name="Arch. Microbiol.">
        <title>The genome sequence of the giant phototrophic gammaproteobacterium Thiospirillum jenense gives insight into its physiological properties and phylogenetic relationships.</title>
        <authorList>
            <person name="Imhoff J.F."/>
            <person name="Meyer T.E."/>
            <person name="Kyndt J.A."/>
        </authorList>
    </citation>
    <scope>NUCLEOTIDE SEQUENCE [LARGE SCALE GENOMIC DNA]</scope>
    <source>
        <strain evidence="1 2">DSM 216</strain>
    </source>
</reference>
<sequence>MPTIEHTHHRINELRAQGADTEVLEMVIQRMIDHDIPMPYLYYVDTGNSSIMVEWTIGNWEVSIDVDNEIAQYYAFKYHTDIDHELMLDMNDSATYTTLKERLENYAMEASLAGR</sequence>
<protein>
    <submittedName>
        <fullName evidence="1">Uncharacterized protein</fullName>
    </submittedName>
</protein>
<name>A0A839H9I7_9GAMM</name>
<evidence type="ECO:0000313" key="1">
    <source>
        <dbReference type="EMBL" id="MBB1125534.1"/>
    </source>
</evidence>
<keyword evidence="2" id="KW-1185">Reference proteome</keyword>
<dbReference type="EMBL" id="JABVCQ010000007">
    <property type="protein sequence ID" value="MBB1125534.1"/>
    <property type="molecule type" value="Genomic_DNA"/>
</dbReference>
<organism evidence="1 2">
    <name type="scientific">Thiospirillum jenense</name>
    <dbReference type="NCBI Taxonomy" id="1653858"/>
    <lineage>
        <taxon>Bacteria</taxon>
        <taxon>Pseudomonadati</taxon>
        <taxon>Pseudomonadota</taxon>
        <taxon>Gammaproteobacteria</taxon>
        <taxon>Chromatiales</taxon>
        <taxon>Chromatiaceae</taxon>
        <taxon>Thiospirillum</taxon>
    </lineage>
</organism>
<accession>A0A839H9I7</accession>
<dbReference type="RefSeq" id="WP_182582977.1">
    <property type="nucleotide sequence ID" value="NZ_JABVCQ010000007.1"/>
</dbReference>
<gene>
    <name evidence="1" type="ORF">HUK38_04720</name>
</gene>
<comment type="caution">
    <text evidence="1">The sequence shown here is derived from an EMBL/GenBank/DDBJ whole genome shotgun (WGS) entry which is preliminary data.</text>
</comment>
<dbReference type="AlphaFoldDB" id="A0A839H9I7"/>
<evidence type="ECO:0000313" key="2">
    <source>
        <dbReference type="Proteomes" id="UP000548632"/>
    </source>
</evidence>
<proteinExistence type="predicted"/>
<dbReference type="Proteomes" id="UP000548632">
    <property type="component" value="Unassembled WGS sequence"/>
</dbReference>